<dbReference type="PANTHER" id="PTHR38225:SF4">
    <property type="entry name" value="PROTEIN, PUTATIVE-RELATED"/>
    <property type="match status" value="1"/>
</dbReference>
<keyword evidence="1" id="KW-0472">Membrane</keyword>
<accession>A0AAV6MD43</accession>
<protein>
    <submittedName>
        <fullName evidence="2">Uncharacterized protein</fullName>
    </submittedName>
</protein>
<feature type="non-terminal residue" evidence="2">
    <location>
        <position position="1"/>
    </location>
</feature>
<keyword evidence="1" id="KW-0812">Transmembrane</keyword>
<name>A0AAV6MD43_9ROSI</name>
<dbReference type="AlphaFoldDB" id="A0AAV6MD43"/>
<proteinExistence type="predicted"/>
<keyword evidence="3" id="KW-1185">Reference proteome</keyword>
<keyword evidence="1" id="KW-1133">Transmembrane helix</keyword>
<reference evidence="2 3" key="1">
    <citation type="journal article" date="2021" name="Hortic Res">
        <title>The domestication of Cucurbita argyrosperma as revealed by the genome of its wild relative.</title>
        <authorList>
            <person name="Barrera-Redondo J."/>
            <person name="Sanchez-de la Vega G."/>
            <person name="Aguirre-Liguori J.A."/>
            <person name="Castellanos-Morales G."/>
            <person name="Gutierrez-Guerrero Y.T."/>
            <person name="Aguirre-Dugua X."/>
            <person name="Aguirre-Planter E."/>
            <person name="Tenaillon M.I."/>
            <person name="Lira-Saade R."/>
            <person name="Eguiarte L.E."/>
        </authorList>
    </citation>
    <scope>NUCLEOTIDE SEQUENCE [LARGE SCALE GENOMIC DNA]</scope>
    <source>
        <strain evidence="2">JBR-2021</strain>
    </source>
</reference>
<comment type="caution">
    <text evidence="2">The sequence shown here is derived from an EMBL/GenBank/DDBJ whole genome shotgun (WGS) entry which is preliminary data.</text>
</comment>
<evidence type="ECO:0000313" key="2">
    <source>
        <dbReference type="EMBL" id="KAG6579027.1"/>
    </source>
</evidence>
<dbReference type="Proteomes" id="UP000685013">
    <property type="component" value="Chromosome 15"/>
</dbReference>
<dbReference type="PANTHER" id="PTHR38225">
    <property type="entry name" value="PROTEIN, PUTATIVE-RELATED"/>
    <property type="match status" value="1"/>
</dbReference>
<dbReference type="EMBL" id="JAGKQH010000015">
    <property type="protein sequence ID" value="KAG6579027.1"/>
    <property type="molecule type" value="Genomic_DNA"/>
</dbReference>
<gene>
    <name evidence="2" type="ORF">SDJN03_23475</name>
</gene>
<evidence type="ECO:0000313" key="3">
    <source>
        <dbReference type="Proteomes" id="UP000685013"/>
    </source>
</evidence>
<sequence>MVAVSCVYAPLAKPCVVMAWPVLGRGRLQVRAQCFREEQGESFCDGGGAGRLGKMVDANMGVLRERMEEVKMRERVERCLSYRQHEYGWNYAPSYDYKLKKDKQLAEFVQLLFLISGSLGFTFLSGTFSLCLLSFLLHFHH</sequence>
<feature type="transmembrane region" description="Helical" evidence="1">
    <location>
        <begin position="108"/>
        <end position="137"/>
    </location>
</feature>
<evidence type="ECO:0000256" key="1">
    <source>
        <dbReference type="SAM" id="Phobius"/>
    </source>
</evidence>
<organism evidence="2 3">
    <name type="scientific">Cucurbita argyrosperma subsp. sororia</name>
    <dbReference type="NCBI Taxonomy" id="37648"/>
    <lineage>
        <taxon>Eukaryota</taxon>
        <taxon>Viridiplantae</taxon>
        <taxon>Streptophyta</taxon>
        <taxon>Embryophyta</taxon>
        <taxon>Tracheophyta</taxon>
        <taxon>Spermatophyta</taxon>
        <taxon>Magnoliopsida</taxon>
        <taxon>eudicotyledons</taxon>
        <taxon>Gunneridae</taxon>
        <taxon>Pentapetalae</taxon>
        <taxon>rosids</taxon>
        <taxon>fabids</taxon>
        <taxon>Cucurbitales</taxon>
        <taxon>Cucurbitaceae</taxon>
        <taxon>Cucurbiteae</taxon>
        <taxon>Cucurbita</taxon>
    </lineage>
</organism>